<dbReference type="InterPro" id="IPR019563">
    <property type="entry name" value="GH97_catalytic"/>
</dbReference>
<dbReference type="InterPro" id="IPR017853">
    <property type="entry name" value="GH"/>
</dbReference>
<dbReference type="Gene3D" id="2.70.98.10">
    <property type="match status" value="1"/>
</dbReference>
<protein>
    <submittedName>
        <fullName evidence="7">Glycoside hydrolase family 97 protein</fullName>
    </submittedName>
</protein>
<dbReference type="InterPro" id="IPR052720">
    <property type="entry name" value="Glycosyl_hydrolase_97"/>
</dbReference>
<dbReference type="EMBL" id="HF548328">
    <property type="protein sequence ID" value="CCO21768.1"/>
    <property type="molecule type" value="Genomic_DNA"/>
</dbReference>
<name>S0DEL2_9ZZZZ</name>
<dbReference type="Pfam" id="PF10566">
    <property type="entry name" value="Glyco_hydro_97"/>
    <property type="match status" value="1"/>
</dbReference>
<evidence type="ECO:0000259" key="3">
    <source>
        <dbReference type="Pfam" id="PF14509"/>
    </source>
</evidence>
<evidence type="ECO:0000313" key="8">
    <source>
        <dbReference type="EMBL" id="CCO21839.1"/>
    </source>
</evidence>
<dbReference type="Pfam" id="PF14508">
    <property type="entry name" value="GH97_N"/>
    <property type="match status" value="1"/>
</dbReference>
<sequence length="665" mass="74446">MRSYLLAFAFFVCLAGCSPHNAPARLTSPDGTISVSVSAEGGMIRYAVEKDGRAVLHKSLLGFVLKENDLSHNLAITGAETSSFSETWDQPWGEEITVENTYNQLTVHVEEADGLKRRFSIVFRAFDDGVGFRYEFPEQDNLKNFVIMDELTEFALAGNHKTWSIPAYETQYYEGLFTTAPVNELKTVCTPLTMETGDGLYLAIHEANLTDYAAMNLQSKGNTATLKTDLTPWSTGEKVFMSTPAVTPWRTVIIADKPGELILSRLMLNLNEPCKIEDTSWIETGRYIGIWWGMHMEKYTWFQGPKHGATTENVKRHIDFAAKHDFSGVLVEGWNDGWQNDWTVEGDKFSFTQAYSDFDMDEITKYAASKGVKLIGHNETGGATINYERQLEDAFALYQKHGVSVVKTGYVSPRLDGKELNSSQYGVRHYRKVIETAAKYHIMIDNHEPVMPTGLQRTWPNLMTQEGVRGQEWDAWSTDGGNPPDHTTIIPFTRGLAGPMDFTPGTFNFTNPVYPQTRVRTTIAKQLALSVVIYSPLQMASDDIDNYEGNPAFEFITSCPTNWAKTVIPDAAIGEYITVARKDRDSENWYVGSITNADSRQVSLPLTFLDADARYKARIFKDGKDAEYLTNPYPVEIEEIEVDAATTLYLKLATSGGAAIILTKL</sequence>
<evidence type="ECO:0000313" key="7">
    <source>
        <dbReference type="EMBL" id="CCO21768.1"/>
    </source>
</evidence>
<evidence type="ECO:0000259" key="2">
    <source>
        <dbReference type="Pfam" id="PF14508"/>
    </source>
</evidence>
<keyword evidence="7" id="KW-0378">Hydrolase</keyword>
<dbReference type="PANTHER" id="PTHR35803:SF1">
    <property type="entry name" value="GLUCAN 1,4-ALPHA-GLUCOSIDASE SUSB"/>
    <property type="match status" value="1"/>
</dbReference>
<dbReference type="Pfam" id="PF14509">
    <property type="entry name" value="GH97_C"/>
    <property type="match status" value="1"/>
</dbReference>
<evidence type="ECO:0000313" key="4">
    <source>
        <dbReference type="EMBL" id="CCO21489.1"/>
    </source>
</evidence>
<dbReference type="InterPro" id="IPR014718">
    <property type="entry name" value="GH-type_carb-bd"/>
</dbReference>
<dbReference type="EMBL" id="HF548305">
    <property type="protein sequence ID" value="CCO21489.1"/>
    <property type="molecule type" value="Genomic_DNA"/>
</dbReference>
<reference evidence="7" key="1">
    <citation type="submission" date="2012-10" db="EMBL/GenBank/DDBJ databases">
        <authorList>
            <person name="Sandrine L."/>
        </authorList>
    </citation>
    <scope>NUCLEOTIDE SEQUENCE</scope>
</reference>
<gene>
    <name evidence="8" type="ORF">BN138_1027</name>
    <name evidence="4" type="ORF">BN138_677</name>
    <name evidence="5" type="ORF">BN138_916</name>
    <name evidence="6" type="ORF">BN138_934</name>
    <name evidence="7" type="ORF">BN138_956</name>
</gene>
<feature type="domain" description="Glycosyl-hydrolase 97 C-terminal oligomerisation" evidence="3">
    <location>
        <begin position="562"/>
        <end position="662"/>
    </location>
</feature>
<dbReference type="EMBL" id="HF548331">
    <property type="protein sequence ID" value="CCO21839.1"/>
    <property type="molecule type" value="Genomic_DNA"/>
</dbReference>
<feature type="domain" description="Glycosyl-hydrolase 97 catalytic" evidence="1">
    <location>
        <begin position="291"/>
        <end position="468"/>
    </location>
</feature>
<dbReference type="InterPro" id="IPR029486">
    <property type="entry name" value="GH97_N"/>
</dbReference>
<feature type="domain" description="Glycosyl-hydrolase 97 N-terminal" evidence="2">
    <location>
        <begin position="26"/>
        <end position="273"/>
    </location>
</feature>
<dbReference type="InterPro" id="IPR013785">
    <property type="entry name" value="Aldolase_TIM"/>
</dbReference>
<evidence type="ECO:0000259" key="1">
    <source>
        <dbReference type="Pfam" id="PF10566"/>
    </source>
</evidence>
<dbReference type="SUPFAM" id="SSF51445">
    <property type="entry name" value="(Trans)glycosidases"/>
    <property type="match status" value="1"/>
</dbReference>
<proteinExistence type="predicted"/>
<dbReference type="AlphaFoldDB" id="S0DEL2"/>
<dbReference type="GO" id="GO:0016787">
    <property type="term" value="F:hydrolase activity"/>
    <property type="evidence" value="ECO:0007669"/>
    <property type="project" value="UniProtKB-KW"/>
</dbReference>
<evidence type="ECO:0000313" key="6">
    <source>
        <dbReference type="EMBL" id="CCO21746.1"/>
    </source>
</evidence>
<dbReference type="InterPro" id="IPR029483">
    <property type="entry name" value="GH97_C"/>
</dbReference>
<dbReference type="EMBL" id="HF548325">
    <property type="protein sequence ID" value="CCO21746.1"/>
    <property type="molecule type" value="Genomic_DNA"/>
</dbReference>
<reference evidence="7" key="2">
    <citation type="journal article" date="2013" name="Biotechnol. Biofuels">
        <title>Mining for hemicellulases in the fungus-growing termite Pseudacanthotermes militaris using functional metagenomics.</title>
        <authorList>
            <person name="Bastien G."/>
            <person name="Arnal G."/>
            <person name="Bozonnet S."/>
            <person name="Laguerre S."/>
            <person name="Ferreira F."/>
            <person name="Faure R."/>
            <person name="Henrissat B."/>
            <person name="Lefevre F."/>
            <person name="Robe P."/>
            <person name="Bouchez O."/>
            <person name="Noirot C."/>
            <person name="Dumon C."/>
            <person name="O'Donohue M."/>
        </authorList>
    </citation>
    <scope>NUCLEOTIDE SEQUENCE</scope>
</reference>
<evidence type="ECO:0000313" key="5">
    <source>
        <dbReference type="EMBL" id="CCO21728.1"/>
    </source>
</evidence>
<dbReference type="GO" id="GO:0030246">
    <property type="term" value="F:carbohydrate binding"/>
    <property type="evidence" value="ECO:0007669"/>
    <property type="project" value="InterPro"/>
</dbReference>
<accession>S0DEL2</accession>
<dbReference type="EMBL" id="HF548320">
    <property type="protein sequence ID" value="CCO21728.1"/>
    <property type="molecule type" value="Genomic_DNA"/>
</dbReference>
<organism evidence="7">
    <name type="scientific">termite gut metagenome</name>
    <dbReference type="NCBI Taxonomy" id="433724"/>
    <lineage>
        <taxon>unclassified sequences</taxon>
        <taxon>metagenomes</taxon>
        <taxon>organismal metagenomes</taxon>
    </lineage>
</organism>
<dbReference type="Gene3D" id="3.20.20.70">
    <property type="entry name" value="Aldolase class I"/>
    <property type="match status" value="1"/>
</dbReference>
<dbReference type="PANTHER" id="PTHR35803">
    <property type="entry name" value="GLUCAN 1,4-ALPHA-GLUCOSIDASE SUSB-RELATED"/>
    <property type="match status" value="1"/>
</dbReference>